<dbReference type="EMBL" id="KZ452035">
    <property type="protein sequence ID" value="PKA49961.1"/>
    <property type="molecule type" value="Genomic_DNA"/>
</dbReference>
<keyword evidence="3" id="KW-1185">Reference proteome</keyword>
<proteinExistence type="predicted"/>
<evidence type="ECO:0000256" key="1">
    <source>
        <dbReference type="SAM" id="Coils"/>
    </source>
</evidence>
<keyword evidence="1" id="KW-0175">Coiled coil</keyword>
<name>A0A2I0A327_9ASPA</name>
<evidence type="ECO:0000313" key="3">
    <source>
        <dbReference type="Proteomes" id="UP000236161"/>
    </source>
</evidence>
<gene>
    <name evidence="2" type="ORF">AXF42_Ash017500</name>
</gene>
<organism evidence="2 3">
    <name type="scientific">Apostasia shenzhenica</name>
    <dbReference type="NCBI Taxonomy" id="1088818"/>
    <lineage>
        <taxon>Eukaryota</taxon>
        <taxon>Viridiplantae</taxon>
        <taxon>Streptophyta</taxon>
        <taxon>Embryophyta</taxon>
        <taxon>Tracheophyta</taxon>
        <taxon>Spermatophyta</taxon>
        <taxon>Magnoliopsida</taxon>
        <taxon>Liliopsida</taxon>
        <taxon>Asparagales</taxon>
        <taxon>Orchidaceae</taxon>
        <taxon>Apostasioideae</taxon>
        <taxon>Apostasia</taxon>
    </lineage>
</organism>
<reference evidence="2 3" key="1">
    <citation type="journal article" date="2017" name="Nature">
        <title>The Apostasia genome and the evolution of orchids.</title>
        <authorList>
            <person name="Zhang G.Q."/>
            <person name="Liu K.W."/>
            <person name="Li Z."/>
            <person name="Lohaus R."/>
            <person name="Hsiao Y.Y."/>
            <person name="Niu S.C."/>
            <person name="Wang J.Y."/>
            <person name="Lin Y.C."/>
            <person name="Xu Q."/>
            <person name="Chen L.J."/>
            <person name="Yoshida K."/>
            <person name="Fujiwara S."/>
            <person name="Wang Z.W."/>
            <person name="Zhang Y.Q."/>
            <person name="Mitsuda N."/>
            <person name="Wang M."/>
            <person name="Liu G.H."/>
            <person name="Pecoraro L."/>
            <person name="Huang H.X."/>
            <person name="Xiao X.J."/>
            <person name="Lin M."/>
            <person name="Wu X.Y."/>
            <person name="Wu W.L."/>
            <person name="Chen Y.Y."/>
            <person name="Chang S.B."/>
            <person name="Sakamoto S."/>
            <person name="Ohme-Takagi M."/>
            <person name="Yagi M."/>
            <person name="Zeng S.J."/>
            <person name="Shen C.Y."/>
            <person name="Yeh C.M."/>
            <person name="Luo Y.B."/>
            <person name="Tsai W.C."/>
            <person name="Van de Peer Y."/>
            <person name="Liu Z.J."/>
        </authorList>
    </citation>
    <scope>NUCLEOTIDE SEQUENCE [LARGE SCALE GENOMIC DNA]</scope>
    <source>
        <strain evidence="3">cv. Shenzhen</strain>
        <tissue evidence="2">Stem</tissue>
    </source>
</reference>
<dbReference type="Proteomes" id="UP000236161">
    <property type="component" value="Unassembled WGS sequence"/>
</dbReference>
<evidence type="ECO:0000313" key="2">
    <source>
        <dbReference type="EMBL" id="PKA49961.1"/>
    </source>
</evidence>
<protein>
    <submittedName>
        <fullName evidence="2">Uncharacterized protein</fullName>
    </submittedName>
</protein>
<dbReference type="AlphaFoldDB" id="A0A2I0A327"/>
<feature type="coiled-coil region" evidence="1">
    <location>
        <begin position="130"/>
        <end position="157"/>
    </location>
</feature>
<accession>A0A2I0A327</accession>
<sequence>MESTITLADDEASPTVRVVSLPVNPNVPTVGEAIALESVAPKRSGDSIGPAISSGRAEPSSTMFNVRYSVRSICQKLENIKRTGATWDQMTGLERKINEVLASLRRLDLSEVEKALEVLEARCAGQESGLAAARVQIEVLEKEKVDLVARVEGLEEGNCSARGGVGLGFAHGKPNCRGEVYKIYPCGPHRSCF</sequence>